<feature type="compositionally biased region" description="Polar residues" evidence="1">
    <location>
        <begin position="398"/>
        <end position="431"/>
    </location>
</feature>
<proteinExistence type="predicted"/>
<dbReference type="AlphaFoldDB" id="A0A914PED7"/>
<name>A0A914PED7_9BILA</name>
<feature type="compositionally biased region" description="Basic and acidic residues" evidence="1">
    <location>
        <begin position="27"/>
        <end position="53"/>
    </location>
</feature>
<feature type="compositionally biased region" description="Polar residues" evidence="1">
    <location>
        <begin position="222"/>
        <end position="253"/>
    </location>
</feature>
<dbReference type="Proteomes" id="UP000887578">
    <property type="component" value="Unplaced"/>
</dbReference>
<reference evidence="3" key="1">
    <citation type="submission" date="2022-11" db="UniProtKB">
        <authorList>
            <consortium name="WormBaseParasite"/>
        </authorList>
    </citation>
    <scope>IDENTIFICATION</scope>
</reference>
<evidence type="ECO:0000313" key="3">
    <source>
        <dbReference type="WBParaSite" id="PDA_v2.g16548.t1"/>
    </source>
</evidence>
<protein>
    <submittedName>
        <fullName evidence="3">Uncharacterized protein</fullName>
    </submittedName>
</protein>
<evidence type="ECO:0000313" key="2">
    <source>
        <dbReference type="Proteomes" id="UP000887578"/>
    </source>
</evidence>
<feature type="region of interest" description="Disordered" evidence="1">
    <location>
        <begin position="27"/>
        <end position="54"/>
    </location>
</feature>
<feature type="compositionally biased region" description="Low complexity" evidence="1">
    <location>
        <begin position="152"/>
        <end position="180"/>
    </location>
</feature>
<feature type="region of interest" description="Disordered" evidence="1">
    <location>
        <begin position="355"/>
        <end position="431"/>
    </location>
</feature>
<keyword evidence="2" id="KW-1185">Reference proteome</keyword>
<accession>A0A914PED7</accession>
<feature type="compositionally biased region" description="Low complexity" evidence="1">
    <location>
        <begin position="254"/>
        <end position="282"/>
    </location>
</feature>
<feature type="region of interest" description="Disordered" evidence="1">
    <location>
        <begin position="144"/>
        <end position="284"/>
    </location>
</feature>
<sequence length="431" mass="46873">MEVQKLMAVKQKQDLEEKMKKILEEQAKKQREEEEEKKRKAAAEEKKKKDMAENQRNLLAYQKLMDAKKVEEESKKAQKAEILKMAMEKLNRIINNPLLLPEVKKQMDERKSILINALKASVEKGESLVTLIATLDNFDKTLKKAPAPPSSTPSVKTSTPSTSISSNSVQQNQRNGSNVSIPLQKRQQTQPVNLSTLTAPASVASKPHAPAVKEKVQPPPVTSVSRNIQRPQASPQSRNNASTLQTPSATVSQKSPQPSASTPTKTSTPSKASVAAAAALDTSKTREQVVADIEKMVQQFAPNDMKEFVRMKPSLLQKSKTELDQIHSTMFVTYICGKAAATSLNIPSASSNTNILTGKRSAPQVSPSPAQNIAAKVRRTENNSTAAVLPPSSSSSSNVHRPQTISQSKSATTLQTSSSKAPQMPPQLSSI</sequence>
<dbReference type="WBParaSite" id="PDA_v2.g16548.t1">
    <property type="protein sequence ID" value="PDA_v2.g16548.t1"/>
    <property type="gene ID" value="PDA_v2.g16548"/>
</dbReference>
<evidence type="ECO:0000256" key="1">
    <source>
        <dbReference type="SAM" id="MobiDB-lite"/>
    </source>
</evidence>
<feature type="compositionally biased region" description="Polar residues" evidence="1">
    <location>
        <begin position="185"/>
        <end position="199"/>
    </location>
</feature>
<organism evidence="2 3">
    <name type="scientific">Panagrolaimus davidi</name>
    <dbReference type="NCBI Taxonomy" id="227884"/>
    <lineage>
        <taxon>Eukaryota</taxon>
        <taxon>Metazoa</taxon>
        <taxon>Ecdysozoa</taxon>
        <taxon>Nematoda</taxon>
        <taxon>Chromadorea</taxon>
        <taxon>Rhabditida</taxon>
        <taxon>Tylenchina</taxon>
        <taxon>Panagrolaimomorpha</taxon>
        <taxon>Panagrolaimoidea</taxon>
        <taxon>Panagrolaimidae</taxon>
        <taxon>Panagrolaimus</taxon>
    </lineage>
</organism>